<keyword evidence="4" id="KW-0677">Repeat</keyword>
<dbReference type="Pfam" id="PF13962">
    <property type="entry name" value="PGG"/>
    <property type="match status" value="1"/>
</dbReference>
<evidence type="ECO:0000259" key="11">
    <source>
        <dbReference type="Pfam" id="PF13962"/>
    </source>
</evidence>
<evidence type="ECO:0000256" key="3">
    <source>
        <dbReference type="ARBA" id="ARBA00022692"/>
    </source>
</evidence>
<dbReference type="SMART" id="SM00248">
    <property type="entry name" value="ANK"/>
    <property type="match status" value="7"/>
</dbReference>
<evidence type="ECO:0000256" key="10">
    <source>
        <dbReference type="SAM" id="Phobius"/>
    </source>
</evidence>
<protein>
    <submittedName>
        <fullName evidence="12">Ankyrin repeat-containing protein</fullName>
    </submittedName>
</protein>
<dbReference type="PROSITE" id="PS50297">
    <property type="entry name" value="ANK_REP_REGION"/>
    <property type="match status" value="1"/>
</dbReference>
<feature type="compositionally biased region" description="Basic and acidic residues" evidence="9">
    <location>
        <begin position="532"/>
        <end position="554"/>
    </location>
</feature>
<evidence type="ECO:0000256" key="1">
    <source>
        <dbReference type="ARBA" id="ARBA00004141"/>
    </source>
</evidence>
<evidence type="ECO:0000313" key="13">
    <source>
        <dbReference type="Proteomes" id="UP000634136"/>
    </source>
</evidence>
<dbReference type="Pfam" id="PF12796">
    <property type="entry name" value="Ank_2"/>
    <property type="match status" value="2"/>
</dbReference>
<dbReference type="InterPro" id="IPR036770">
    <property type="entry name" value="Ankyrin_rpt-contain_sf"/>
</dbReference>
<reference evidence="12" key="1">
    <citation type="submission" date="2020-09" db="EMBL/GenBank/DDBJ databases">
        <title>Genome-Enabled Discovery of Anthraquinone Biosynthesis in Senna tora.</title>
        <authorList>
            <person name="Kang S.-H."/>
            <person name="Pandey R.P."/>
            <person name="Lee C.-M."/>
            <person name="Sim J.-S."/>
            <person name="Jeong J.-T."/>
            <person name="Choi B.-S."/>
            <person name="Jung M."/>
            <person name="Ginzburg D."/>
            <person name="Zhao K."/>
            <person name="Won S.Y."/>
            <person name="Oh T.-J."/>
            <person name="Yu Y."/>
            <person name="Kim N.-H."/>
            <person name="Lee O.R."/>
            <person name="Lee T.-H."/>
            <person name="Bashyal P."/>
            <person name="Kim T.-S."/>
            <person name="Lee W.-H."/>
            <person name="Kawkins C."/>
            <person name="Kim C.-K."/>
            <person name="Kim J.S."/>
            <person name="Ahn B.O."/>
            <person name="Rhee S.Y."/>
            <person name="Sohng J.K."/>
        </authorList>
    </citation>
    <scope>NUCLEOTIDE SEQUENCE</scope>
    <source>
        <tissue evidence="12">Leaf</tissue>
    </source>
</reference>
<sequence length="569" mass="62903">MMMDERIVDAIEKNDTRTFLGLVGENGGILHQRTADSFSTVLHLASGYGHIEMVREILRLCPKLVDAQNKNHETPIHESCHNGNVKVLMLLLAAANPKADAETADQSFLHVAASRGHTDVVRELLKKWPYLDGEADDNGNSALHHACSEGHRQIVWMLLRHNRNLALRYNFHGYTPLHLAVISGCSVSILWEFAFSSAASFLRLTGEDDTVFHLAVRYANSDALVFLANFSFSRNLLHHQDRFGNSVLHLAVAGGCHKIAEFLMRHTMLDMNIRNNAGKTALDILDQYEESAEKRELEAVFTRFLCPSSSSPPQVVPEEVPNSLPSIDSFNSVSPSESRLSSPRAQTDPEIPLFENEISQLEDDSGRILQEEAEMMQREALVNARNTVILVSVLIATVSFGAGIAPPGGVYQEEGSMKGKSIMASESTAFKVFIMSNNIALFTSLSIVVVLVSVIPFTRKSQMKLLGIAHKVMWVAVAFMATGYGAAIWVILPHSEGYQWLSVVEIAVGGGSLGSILLGVGVMLMKHRQRKSEWRKGRKESVEEKAVESERESQNSDVESAYSQGYHSY</sequence>
<feature type="domain" description="PGG" evidence="11">
    <location>
        <begin position="380"/>
        <end position="490"/>
    </location>
</feature>
<organism evidence="12 13">
    <name type="scientific">Senna tora</name>
    <dbReference type="NCBI Taxonomy" id="362788"/>
    <lineage>
        <taxon>Eukaryota</taxon>
        <taxon>Viridiplantae</taxon>
        <taxon>Streptophyta</taxon>
        <taxon>Embryophyta</taxon>
        <taxon>Tracheophyta</taxon>
        <taxon>Spermatophyta</taxon>
        <taxon>Magnoliopsida</taxon>
        <taxon>eudicotyledons</taxon>
        <taxon>Gunneridae</taxon>
        <taxon>Pentapetalae</taxon>
        <taxon>rosids</taxon>
        <taxon>fabids</taxon>
        <taxon>Fabales</taxon>
        <taxon>Fabaceae</taxon>
        <taxon>Caesalpinioideae</taxon>
        <taxon>Cassia clade</taxon>
        <taxon>Senna</taxon>
    </lineage>
</organism>
<accession>A0A834X1Z9</accession>
<name>A0A834X1Z9_9FABA</name>
<dbReference type="PANTHER" id="PTHR24186">
    <property type="entry name" value="PROTEIN PHOSPHATASE 1 REGULATORY SUBUNIT"/>
    <property type="match status" value="1"/>
</dbReference>
<feature type="transmembrane region" description="Helical" evidence="10">
    <location>
        <begin position="388"/>
        <end position="409"/>
    </location>
</feature>
<dbReference type="PANTHER" id="PTHR24186:SF38">
    <property type="entry name" value="ANKYRIN REPEAT FAMILY PROTEIN"/>
    <property type="match status" value="1"/>
</dbReference>
<evidence type="ECO:0000256" key="9">
    <source>
        <dbReference type="SAM" id="MobiDB-lite"/>
    </source>
</evidence>
<dbReference type="AlphaFoldDB" id="A0A834X1Z9"/>
<dbReference type="Proteomes" id="UP000634136">
    <property type="component" value="Unassembled WGS sequence"/>
</dbReference>
<keyword evidence="13" id="KW-1185">Reference proteome</keyword>
<keyword evidence="7 10" id="KW-0472">Membrane</keyword>
<comment type="subcellular location">
    <subcellularLocation>
        <location evidence="2">Cell membrane</location>
        <topology evidence="2">Peripheral membrane protein</topology>
        <orientation evidence="2">Cytoplasmic side</orientation>
    </subcellularLocation>
    <subcellularLocation>
        <location evidence="1">Membrane</location>
        <topology evidence="1">Multi-pass membrane protein</topology>
    </subcellularLocation>
</comment>
<proteinExistence type="predicted"/>
<feature type="region of interest" description="Disordered" evidence="9">
    <location>
        <begin position="532"/>
        <end position="569"/>
    </location>
</feature>
<evidence type="ECO:0000256" key="6">
    <source>
        <dbReference type="ARBA" id="ARBA00023043"/>
    </source>
</evidence>
<dbReference type="Gene3D" id="1.25.40.20">
    <property type="entry name" value="Ankyrin repeat-containing domain"/>
    <property type="match status" value="3"/>
</dbReference>
<keyword evidence="5 10" id="KW-1133">Transmembrane helix</keyword>
<feature type="compositionally biased region" description="Low complexity" evidence="9">
    <location>
        <begin position="309"/>
        <end position="323"/>
    </location>
</feature>
<feature type="compositionally biased region" description="Polar residues" evidence="9">
    <location>
        <begin position="555"/>
        <end position="569"/>
    </location>
</feature>
<feature type="compositionally biased region" description="Low complexity" evidence="9">
    <location>
        <begin position="332"/>
        <end position="344"/>
    </location>
</feature>
<dbReference type="InterPro" id="IPR002110">
    <property type="entry name" value="Ankyrin_rpt"/>
</dbReference>
<evidence type="ECO:0000256" key="4">
    <source>
        <dbReference type="ARBA" id="ARBA00022737"/>
    </source>
</evidence>
<evidence type="ECO:0000256" key="2">
    <source>
        <dbReference type="ARBA" id="ARBA00004413"/>
    </source>
</evidence>
<evidence type="ECO:0000256" key="5">
    <source>
        <dbReference type="ARBA" id="ARBA00022989"/>
    </source>
</evidence>
<feature type="transmembrane region" description="Helical" evidence="10">
    <location>
        <begin position="429"/>
        <end position="452"/>
    </location>
</feature>
<feature type="region of interest" description="Disordered" evidence="9">
    <location>
        <begin position="309"/>
        <end position="347"/>
    </location>
</feature>
<keyword evidence="3 10" id="KW-0812">Transmembrane</keyword>
<dbReference type="InterPro" id="IPR026961">
    <property type="entry name" value="PGG_dom"/>
</dbReference>
<dbReference type="EMBL" id="JAAIUW010000004">
    <property type="protein sequence ID" value="KAF7836479.1"/>
    <property type="molecule type" value="Genomic_DNA"/>
</dbReference>
<dbReference type="OrthoDB" id="20872at2759"/>
<dbReference type="Pfam" id="PF00023">
    <property type="entry name" value="Ank"/>
    <property type="match status" value="1"/>
</dbReference>
<feature type="transmembrane region" description="Helical" evidence="10">
    <location>
        <begin position="472"/>
        <end position="492"/>
    </location>
</feature>
<dbReference type="GO" id="GO:0005886">
    <property type="term" value="C:plasma membrane"/>
    <property type="evidence" value="ECO:0007669"/>
    <property type="project" value="UniProtKB-SubCell"/>
</dbReference>
<dbReference type="SUPFAM" id="SSF48403">
    <property type="entry name" value="Ankyrin repeat"/>
    <property type="match status" value="1"/>
</dbReference>
<feature type="transmembrane region" description="Helical" evidence="10">
    <location>
        <begin position="498"/>
        <end position="525"/>
    </location>
</feature>
<evidence type="ECO:0000256" key="7">
    <source>
        <dbReference type="ARBA" id="ARBA00023136"/>
    </source>
</evidence>
<dbReference type="PROSITE" id="PS50088">
    <property type="entry name" value="ANK_REPEAT"/>
    <property type="match status" value="1"/>
</dbReference>
<comment type="caution">
    <text evidence="12">The sequence shown here is derived from an EMBL/GenBank/DDBJ whole genome shotgun (WGS) entry which is preliminary data.</text>
</comment>
<feature type="repeat" description="ANK" evidence="8">
    <location>
        <begin position="138"/>
        <end position="170"/>
    </location>
</feature>
<evidence type="ECO:0000256" key="8">
    <source>
        <dbReference type="PROSITE-ProRule" id="PRU00023"/>
    </source>
</evidence>
<evidence type="ECO:0000313" key="12">
    <source>
        <dbReference type="EMBL" id="KAF7836479.1"/>
    </source>
</evidence>
<keyword evidence="6 8" id="KW-0040">ANK repeat</keyword>
<gene>
    <name evidence="12" type="ORF">G2W53_011338</name>
</gene>